<gene>
    <name evidence="3" type="ORF">H8710_12080</name>
</gene>
<reference evidence="3" key="1">
    <citation type="submission" date="2020-08" db="EMBL/GenBank/DDBJ databases">
        <title>Genome public.</title>
        <authorList>
            <person name="Liu C."/>
            <person name="Sun Q."/>
        </authorList>
    </citation>
    <scope>NUCLEOTIDE SEQUENCE</scope>
    <source>
        <strain evidence="3">NSJ-33</strain>
    </source>
</reference>
<dbReference type="SUPFAM" id="SSF56059">
    <property type="entry name" value="Glutathione synthetase ATP-binding domain-like"/>
    <property type="match status" value="1"/>
</dbReference>
<feature type="domain" description="ATP-grasp" evidence="2">
    <location>
        <begin position="129"/>
        <end position="327"/>
    </location>
</feature>
<dbReference type="PROSITE" id="PS50975">
    <property type="entry name" value="ATP_GRASP"/>
    <property type="match status" value="1"/>
</dbReference>
<evidence type="ECO:0000313" key="4">
    <source>
        <dbReference type="Proteomes" id="UP000610760"/>
    </source>
</evidence>
<protein>
    <submittedName>
        <fullName evidence="3">ATP-grasp domain-containing protein</fullName>
    </submittedName>
</protein>
<dbReference type="Gene3D" id="3.30.470.20">
    <property type="entry name" value="ATP-grasp fold, B domain"/>
    <property type="match status" value="1"/>
</dbReference>
<dbReference type="Proteomes" id="UP000610760">
    <property type="component" value="Unassembled WGS sequence"/>
</dbReference>
<dbReference type="GO" id="GO:0005524">
    <property type="term" value="F:ATP binding"/>
    <property type="evidence" value="ECO:0007669"/>
    <property type="project" value="UniProtKB-UniRule"/>
</dbReference>
<sequence length="413" mass="47676">MSTSSQTQDFIPVLLGSDVNVYGMARSFHEAYGIPSVAIGKGLLGATSNSRIVSVKVVEPNLEDDAVFCDTLIKFASRYPKEQTLLLVPCGDNYIKLLVRNQDKLRSYYRFECIDEELLMRLSIKESFYEVCTEHGFAFPKTTTCTFENYKTVELPFDFPVIIKPSNSVAYWNCKFPHKKKVFIAESKQEFDAILNAIYGSSYKDHLILQEYIPGDDSNMRVMNCYSGKDKKVKLIALGNALLEEHSPEGIGSYAAIINSVDKELSERMKNFLEDIGYIGFSNFDMKYDPRDGQYKLFEMNLRQGRSSFFVTAAGYNLAKFLVDDVIYNKPMDCVIASNKVLWSIIPKKIIFQYVKDPKVKEEAKKLIREKKFCRSLYYAPDRNIKRRIYFAKNQMSYYQKYRKYFGNKGLHE</sequence>
<evidence type="ECO:0000256" key="1">
    <source>
        <dbReference type="PROSITE-ProRule" id="PRU00409"/>
    </source>
</evidence>
<keyword evidence="4" id="KW-1185">Reference proteome</keyword>
<proteinExistence type="predicted"/>
<evidence type="ECO:0000313" key="3">
    <source>
        <dbReference type="EMBL" id="MBC8560803.1"/>
    </source>
</evidence>
<dbReference type="GO" id="GO:0046872">
    <property type="term" value="F:metal ion binding"/>
    <property type="evidence" value="ECO:0007669"/>
    <property type="project" value="InterPro"/>
</dbReference>
<dbReference type="InterPro" id="IPR011761">
    <property type="entry name" value="ATP-grasp"/>
</dbReference>
<dbReference type="EMBL" id="JACRSV010000004">
    <property type="protein sequence ID" value="MBC8560803.1"/>
    <property type="molecule type" value="Genomic_DNA"/>
</dbReference>
<keyword evidence="1" id="KW-0067">ATP-binding</keyword>
<keyword evidence="1" id="KW-0547">Nucleotide-binding</keyword>
<organism evidence="3 4">
    <name type="scientific">Fumia xinanensis</name>
    <dbReference type="NCBI Taxonomy" id="2763659"/>
    <lineage>
        <taxon>Bacteria</taxon>
        <taxon>Bacillati</taxon>
        <taxon>Bacillota</taxon>
        <taxon>Clostridia</taxon>
        <taxon>Eubacteriales</taxon>
        <taxon>Oscillospiraceae</taxon>
        <taxon>Fumia</taxon>
    </lineage>
</organism>
<accession>A0A926I3N3</accession>
<comment type="caution">
    <text evidence="3">The sequence shown here is derived from an EMBL/GenBank/DDBJ whole genome shotgun (WGS) entry which is preliminary data.</text>
</comment>
<dbReference type="AlphaFoldDB" id="A0A926I3N3"/>
<evidence type="ECO:0000259" key="2">
    <source>
        <dbReference type="PROSITE" id="PS50975"/>
    </source>
</evidence>
<name>A0A926I3N3_9FIRM</name>